<protein>
    <submittedName>
        <fullName evidence="2">Uncharacterized protein</fullName>
    </submittedName>
</protein>
<reference evidence="2" key="2">
    <citation type="submission" date="2023-11" db="UniProtKB">
        <authorList>
            <consortium name="WormBaseParasite"/>
        </authorList>
    </citation>
    <scope>IDENTIFICATION</scope>
</reference>
<name>A0AA85FFE1_9TREM</name>
<evidence type="ECO:0000313" key="1">
    <source>
        <dbReference type="Proteomes" id="UP000050792"/>
    </source>
</evidence>
<sequence length="138" mass="15064">MQSNDMYVTDDLDHLPHTQQKMQVKTNNIAAASTTADINTHKGNNKIMKHTTECTNTITLDGEVLEEVEGLTDLDTIVDKLGGSGASVKARIGKVSTTFLQLKNTSNSKQPSPNTIVTVFDTNTRTVPLYHLITGLYS</sequence>
<evidence type="ECO:0000313" key="2">
    <source>
        <dbReference type="WBParaSite" id="SRDH1_49130.1"/>
    </source>
</evidence>
<dbReference type="Proteomes" id="UP000050792">
    <property type="component" value="Unassembled WGS sequence"/>
</dbReference>
<reference evidence="1" key="1">
    <citation type="submission" date="2022-06" db="EMBL/GenBank/DDBJ databases">
        <authorList>
            <person name="Berger JAMES D."/>
            <person name="Berger JAMES D."/>
        </authorList>
    </citation>
    <scope>NUCLEOTIDE SEQUENCE [LARGE SCALE GENOMIC DNA]</scope>
</reference>
<organism evidence="1 2">
    <name type="scientific">Schistosoma rodhaini</name>
    <dbReference type="NCBI Taxonomy" id="6188"/>
    <lineage>
        <taxon>Eukaryota</taxon>
        <taxon>Metazoa</taxon>
        <taxon>Spiralia</taxon>
        <taxon>Lophotrochozoa</taxon>
        <taxon>Platyhelminthes</taxon>
        <taxon>Trematoda</taxon>
        <taxon>Digenea</taxon>
        <taxon>Strigeidida</taxon>
        <taxon>Schistosomatoidea</taxon>
        <taxon>Schistosomatidae</taxon>
        <taxon>Schistosoma</taxon>
    </lineage>
</organism>
<dbReference type="AlphaFoldDB" id="A0AA85FFE1"/>
<accession>A0AA85FFE1</accession>
<keyword evidence="1" id="KW-1185">Reference proteome</keyword>
<proteinExistence type="predicted"/>
<dbReference type="WBParaSite" id="SRDH1_49130.1">
    <property type="protein sequence ID" value="SRDH1_49130.1"/>
    <property type="gene ID" value="SRDH1_49130"/>
</dbReference>